<sequence length="176" mass="20585">MNKFIESEIQEMNHVMQEEVTGFKVDSLESANWCFRKIRALKEQIAENKALADAEKFRIDEWEKKENESAKNSIEYFEVLLQNYYVEQKQQDKKFKLSTPYGKVSARKSTKWNYRDEVETLNYLNSNGYNNLIKIKQELNKAELKKAFKDGVNAETGEILPGVDVEEVETVSIKVE</sequence>
<dbReference type="RefSeq" id="WP_039228170.1">
    <property type="nucleotide sequence ID" value="NZ_JENX01000026.1"/>
</dbReference>
<dbReference type="InterPro" id="IPR009951">
    <property type="entry name" value="Host-nuc_inhib_Gam"/>
</dbReference>
<proteinExistence type="predicted"/>
<dbReference type="EMBL" id="JENX01000026">
    <property type="protein sequence ID" value="KEI18284.1"/>
    <property type="molecule type" value="Genomic_DNA"/>
</dbReference>
<organism evidence="1 2">
    <name type="scientific">Clostridium haemolyticum NCTC 9693</name>
    <dbReference type="NCBI Taxonomy" id="1443114"/>
    <lineage>
        <taxon>Bacteria</taxon>
        <taxon>Bacillati</taxon>
        <taxon>Bacillota</taxon>
        <taxon>Clostridia</taxon>
        <taxon>Eubacteriales</taxon>
        <taxon>Clostridiaceae</taxon>
        <taxon>Clostridium</taxon>
    </lineage>
</organism>
<dbReference type="Proteomes" id="UP000027937">
    <property type="component" value="Unassembled WGS sequence"/>
</dbReference>
<gene>
    <name evidence="1" type="ORF">Z960_04005</name>
</gene>
<dbReference type="Pfam" id="PF07352">
    <property type="entry name" value="Phage_Mu_Gam"/>
    <property type="match status" value="1"/>
</dbReference>
<evidence type="ECO:0000313" key="1">
    <source>
        <dbReference type="EMBL" id="KEI18284.1"/>
    </source>
</evidence>
<dbReference type="SUPFAM" id="SSF161266">
    <property type="entry name" value="Gam-like"/>
    <property type="match status" value="1"/>
</dbReference>
<accession>A0ABR4TGY4</accession>
<name>A0ABR4TGY4_CLOHA</name>
<keyword evidence="2" id="KW-1185">Reference proteome</keyword>
<evidence type="ECO:0000313" key="2">
    <source>
        <dbReference type="Proteomes" id="UP000027937"/>
    </source>
</evidence>
<reference evidence="1 2" key="1">
    <citation type="submission" date="2014-02" db="EMBL/GenBank/DDBJ databases">
        <title>Plasmidome dynamics in the species complex Clostridium novyi sensu lato converts strains of independent lineages into distinctly different pathogens.</title>
        <authorList>
            <person name="Skarin H."/>
            <person name="Segerman B."/>
        </authorList>
    </citation>
    <scope>NUCLEOTIDE SEQUENCE [LARGE SCALE GENOMIC DNA]</scope>
    <source>
        <strain evidence="1 2">NCTC 9693</strain>
    </source>
</reference>
<protein>
    <recommendedName>
        <fullName evidence="3">Phage protein</fullName>
    </recommendedName>
</protein>
<evidence type="ECO:0008006" key="3">
    <source>
        <dbReference type="Google" id="ProtNLM"/>
    </source>
</evidence>
<comment type="caution">
    <text evidence="1">The sequence shown here is derived from an EMBL/GenBank/DDBJ whole genome shotgun (WGS) entry which is preliminary data.</text>
</comment>